<sequence>YVTALATAVQRLIDQPQQARSMADAGLAVMKANQGALQRLLDGIERLMAKRRVAEDAERPEWRASASVLPRKVYPSRLQQE</sequence>
<feature type="non-terminal residue" evidence="1">
    <location>
        <position position="1"/>
    </location>
</feature>
<comment type="caution">
    <text evidence="1">The sequence shown here is derived from an EMBL/GenBank/DDBJ whole genome shotgun (WGS) entry which is preliminary data.</text>
</comment>
<evidence type="ECO:0000313" key="2">
    <source>
        <dbReference type="Proteomes" id="UP000282378"/>
    </source>
</evidence>
<protein>
    <submittedName>
        <fullName evidence="1">3-deoxy-D-manno-octulosonic-acid transferase</fullName>
    </submittedName>
</protein>
<dbReference type="EMBL" id="RBNL01004365">
    <property type="protein sequence ID" value="RML33211.1"/>
    <property type="molecule type" value="Genomic_DNA"/>
</dbReference>
<dbReference type="GO" id="GO:0016740">
    <property type="term" value="F:transferase activity"/>
    <property type="evidence" value="ECO:0007669"/>
    <property type="project" value="UniProtKB-KW"/>
</dbReference>
<dbReference type="AlphaFoldDB" id="A0A3M2V1V7"/>
<gene>
    <name evidence="1" type="ORF">APX70_04560</name>
</gene>
<reference evidence="1 2" key="1">
    <citation type="submission" date="2018-08" db="EMBL/GenBank/DDBJ databases">
        <title>Recombination of ecologically and evolutionarily significant loci maintains genetic cohesion in the Pseudomonas syringae species complex.</title>
        <authorList>
            <person name="Dillon M."/>
            <person name="Thakur S."/>
            <person name="Almeida R.N.D."/>
            <person name="Weir B.S."/>
            <person name="Guttman D.S."/>
        </authorList>
    </citation>
    <scope>NUCLEOTIDE SEQUENCE [LARGE SCALE GENOMIC DNA]</scope>
    <source>
        <strain evidence="1 2">88_10</strain>
    </source>
</reference>
<proteinExistence type="predicted"/>
<evidence type="ECO:0000313" key="1">
    <source>
        <dbReference type="EMBL" id="RML33211.1"/>
    </source>
</evidence>
<accession>A0A3M2V1V7</accession>
<keyword evidence="1" id="KW-0808">Transferase</keyword>
<organism evidence="1 2">
    <name type="scientific">Pseudomonas syringae pv. maculicola</name>
    <dbReference type="NCBI Taxonomy" id="59511"/>
    <lineage>
        <taxon>Bacteria</taxon>
        <taxon>Pseudomonadati</taxon>
        <taxon>Pseudomonadota</taxon>
        <taxon>Gammaproteobacteria</taxon>
        <taxon>Pseudomonadales</taxon>
        <taxon>Pseudomonadaceae</taxon>
        <taxon>Pseudomonas</taxon>
    </lineage>
</organism>
<name>A0A3M2V1V7_PSEYM</name>
<dbReference type="Proteomes" id="UP000282378">
    <property type="component" value="Unassembled WGS sequence"/>
</dbReference>